<gene>
    <name evidence="4" type="ORF">Cba03nite_61630</name>
</gene>
<accession>A0A8J3JW65</accession>
<sequence length="553" mass="60491">MTESAELSTWHRVRRYAVPGRMTAEAAARREAGDWQGACAAARVDTDVDLAAVRLRYGSETADRIADELAGFAPDLLRWHLPRALGGRTSLATGLTFTLAPRVERVAPDTVALQVELPKTVDGSQRLRLTIAPLRDTPATELPGYLWHADEAAGLRRAYGGSTSRLPFLTADGTPVPVDAYAAAVGDEPPARAERAAARQAAGDLAGAWREAGMDLDETLPNARYSYYEVTRELVLAKRLHLIALAPAARELARRHGVESVLLSADWRLGFLLTPDGDTVRVRMTGEDHRRADARSLAEPVHRVPPDLELLRAGLITPAELHPLVRAALFPEAAPEPAAPRRPAFGPVKVRCRGDWHRVDNSGGRLVPLDHTAEEVQREQTLRALGGKVAGCFAAEQGWHDGKTRLPRELQAQRRELMQTILHGDTDTLLELLDAGLDPFVRDGRGSTLLHLLRCLDHERLLPRLLAAGLPVDARDHRQRTPLHVAVGWVGTPSLVRALLEAGADPAAEDDNGTSVAELIEYKAMDYYEGSEDDEPNPDLALIKKYVDERIEA</sequence>
<evidence type="ECO:0008006" key="6">
    <source>
        <dbReference type="Google" id="ProtNLM"/>
    </source>
</evidence>
<protein>
    <recommendedName>
        <fullName evidence="6">Ankyrin repeat domain-containing protein</fullName>
    </recommendedName>
</protein>
<dbReference type="RefSeq" id="WP_203753682.1">
    <property type="nucleotide sequence ID" value="NZ_BONF01000041.1"/>
</dbReference>
<dbReference type="EMBL" id="BONF01000041">
    <property type="protein sequence ID" value="GIF84814.1"/>
    <property type="molecule type" value="Genomic_DNA"/>
</dbReference>
<dbReference type="Pfam" id="PF12796">
    <property type="entry name" value="Ank_2"/>
    <property type="match status" value="1"/>
</dbReference>
<evidence type="ECO:0000313" key="4">
    <source>
        <dbReference type="EMBL" id="GIF84814.1"/>
    </source>
</evidence>
<name>A0A8J3JW65_9ACTN</name>
<evidence type="ECO:0000256" key="1">
    <source>
        <dbReference type="ARBA" id="ARBA00022737"/>
    </source>
</evidence>
<keyword evidence="5" id="KW-1185">Reference proteome</keyword>
<dbReference type="PROSITE" id="PS50297">
    <property type="entry name" value="ANK_REP_REGION"/>
    <property type="match status" value="1"/>
</dbReference>
<dbReference type="Gene3D" id="1.25.40.20">
    <property type="entry name" value="Ankyrin repeat-containing domain"/>
    <property type="match status" value="1"/>
</dbReference>
<dbReference type="SUPFAM" id="SSF48403">
    <property type="entry name" value="Ankyrin repeat"/>
    <property type="match status" value="1"/>
</dbReference>
<proteinExistence type="predicted"/>
<comment type="caution">
    <text evidence="4">The sequence shown here is derived from an EMBL/GenBank/DDBJ whole genome shotgun (WGS) entry which is preliminary data.</text>
</comment>
<keyword evidence="2 3" id="KW-0040">ANK repeat</keyword>
<dbReference type="InterPro" id="IPR002110">
    <property type="entry name" value="Ankyrin_rpt"/>
</dbReference>
<evidence type="ECO:0000256" key="3">
    <source>
        <dbReference type="PROSITE-ProRule" id="PRU00023"/>
    </source>
</evidence>
<evidence type="ECO:0000256" key="2">
    <source>
        <dbReference type="ARBA" id="ARBA00023043"/>
    </source>
</evidence>
<reference evidence="4 5" key="1">
    <citation type="submission" date="2021-01" db="EMBL/GenBank/DDBJ databases">
        <title>Whole genome shotgun sequence of Catellatospora bangladeshensis NBRC 107357.</title>
        <authorList>
            <person name="Komaki H."/>
            <person name="Tamura T."/>
        </authorList>
    </citation>
    <scope>NUCLEOTIDE SEQUENCE [LARGE SCALE GENOMIC DNA]</scope>
    <source>
        <strain evidence="4 5">NBRC 107357</strain>
    </source>
</reference>
<dbReference type="AlphaFoldDB" id="A0A8J3JW65"/>
<dbReference type="Proteomes" id="UP000601223">
    <property type="component" value="Unassembled WGS sequence"/>
</dbReference>
<keyword evidence="1" id="KW-0677">Repeat</keyword>
<organism evidence="4 5">
    <name type="scientific">Catellatospora bangladeshensis</name>
    <dbReference type="NCBI Taxonomy" id="310355"/>
    <lineage>
        <taxon>Bacteria</taxon>
        <taxon>Bacillati</taxon>
        <taxon>Actinomycetota</taxon>
        <taxon>Actinomycetes</taxon>
        <taxon>Micromonosporales</taxon>
        <taxon>Micromonosporaceae</taxon>
        <taxon>Catellatospora</taxon>
    </lineage>
</organism>
<dbReference type="PROSITE" id="PS50088">
    <property type="entry name" value="ANK_REPEAT"/>
    <property type="match status" value="1"/>
</dbReference>
<dbReference type="PANTHER" id="PTHR24171">
    <property type="entry name" value="ANKYRIN REPEAT DOMAIN-CONTAINING PROTEIN 39-RELATED"/>
    <property type="match status" value="1"/>
</dbReference>
<evidence type="ECO:0000313" key="5">
    <source>
        <dbReference type="Proteomes" id="UP000601223"/>
    </source>
</evidence>
<dbReference type="SMART" id="SM00248">
    <property type="entry name" value="ANK"/>
    <property type="match status" value="3"/>
</dbReference>
<feature type="repeat" description="ANK" evidence="3">
    <location>
        <begin position="478"/>
        <end position="511"/>
    </location>
</feature>
<dbReference type="InterPro" id="IPR036770">
    <property type="entry name" value="Ankyrin_rpt-contain_sf"/>
</dbReference>